<evidence type="ECO:0000256" key="9">
    <source>
        <dbReference type="ARBA" id="ARBA00023251"/>
    </source>
</evidence>
<dbReference type="PANTHER" id="PTHR43823:SF3">
    <property type="entry name" value="MULTIDRUG EXPORT PROTEIN MEPA"/>
    <property type="match status" value="1"/>
</dbReference>
<feature type="transmembrane region" description="Helical" evidence="10">
    <location>
        <begin position="168"/>
        <end position="190"/>
    </location>
</feature>
<dbReference type="Proteomes" id="UP000001107">
    <property type="component" value="Chromosome"/>
</dbReference>
<keyword evidence="5" id="KW-1003">Cell membrane</keyword>
<evidence type="ECO:0000256" key="4">
    <source>
        <dbReference type="ARBA" id="ARBA00022448"/>
    </source>
</evidence>
<evidence type="ECO:0000313" key="12">
    <source>
        <dbReference type="Proteomes" id="UP000001107"/>
    </source>
</evidence>
<dbReference type="PIRSF" id="PIRSF006603">
    <property type="entry name" value="DinF"/>
    <property type="match status" value="1"/>
</dbReference>
<dbReference type="InterPro" id="IPR048279">
    <property type="entry name" value="MdtK-like"/>
</dbReference>
<dbReference type="Pfam" id="PF01554">
    <property type="entry name" value="MatE"/>
    <property type="match status" value="2"/>
</dbReference>
<dbReference type="GO" id="GO:0015297">
    <property type="term" value="F:antiporter activity"/>
    <property type="evidence" value="ECO:0007669"/>
    <property type="project" value="InterPro"/>
</dbReference>
<evidence type="ECO:0000313" key="11">
    <source>
        <dbReference type="EMBL" id="ABR55496.1"/>
    </source>
</evidence>
<dbReference type="EMBL" id="CP000742">
    <property type="protein sequence ID" value="ABR55496.1"/>
    <property type="molecule type" value="Genomic_DNA"/>
</dbReference>
<dbReference type="CDD" id="cd13143">
    <property type="entry name" value="MATE_MepA_like"/>
    <property type="match status" value="1"/>
</dbReference>
<keyword evidence="6 10" id="KW-0812">Transmembrane</keyword>
<dbReference type="InterPro" id="IPR051327">
    <property type="entry name" value="MATE_MepA_subfamily"/>
</dbReference>
<dbReference type="OrthoDB" id="214119at2157"/>
<feature type="transmembrane region" description="Helical" evidence="10">
    <location>
        <begin position="319"/>
        <end position="337"/>
    </location>
</feature>
<dbReference type="InterPro" id="IPR002528">
    <property type="entry name" value="MATE_fam"/>
</dbReference>
<evidence type="ECO:0000256" key="8">
    <source>
        <dbReference type="ARBA" id="ARBA00023136"/>
    </source>
</evidence>
<dbReference type="NCBIfam" id="TIGR00797">
    <property type="entry name" value="matE"/>
    <property type="match status" value="1"/>
</dbReference>
<protein>
    <recommendedName>
        <fullName evidence="3">Multidrug export protein MepA</fullName>
    </recommendedName>
</protein>
<evidence type="ECO:0000256" key="2">
    <source>
        <dbReference type="ARBA" id="ARBA00008417"/>
    </source>
</evidence>
<dbReference type="GO" id="GO:0046677">
    <property type="term" value="P:response to antibiotic"/>
    <property type="evidence" value="ECO:0007669"/>
    <property type="project" value="UniProtKB-KW"/>
</dbReference>
<dbReference type="GO" id="GO:0042910">
    <property type="term" value="F:xenobiotic transmembrane transporter activity"/>
    <property type="evidence" value="ECO:0007669"/>
    <property type="project" value="InterPro"/>
</dbReference>
<feature type="transmembrane region" description="Helical" evidence="10">
    <location>
        <begin position="92"/>
        <end position="116"/>
    </location>
</feature>
<feature type="transmembrane region" description="Helical" evidence="10">
    <location>
        <begin position="273"/>
        <end position="292"/>
    </location>
</feature>
<feature type="transmembrane region" description="Helical" evidence="10">
    <location>
        <begin position="196"/>
        <end position="223"/>
    </location>
</feature>
<dbReference type="STRING" id="406327.Mevan_1604"/>
<keyword evidence="12" id="KW-1185">Reference proteome</keyword>
<dbReference type="HOGENOM" id="CLU_012893_0_2_2"/>
<organism evidence="11 12">
    <name type="scientific">Methanococcus vannielii (strain ATCC 35089 / DSM 1224 / JCM 13029 / OCM 148 / SB)</name>
    <dbReference type="NCBI Taxonomy" id="406327"/>
    <lineage>
        <taxon>Archaea</taxon>
        <taxon>Methanobacteriati</taxon>
        <taxon>Methanobacteriota</taxon>
        <taxon>Methanomada group</taxon>
        <taxon>Methanococci</taxon>
        <taxon>Methanococcales</taxon>
        <taxon>Methanococcaceae</taxon>
        <taxon>Methanococcus</taxon>
    </lineage>
</organism>
<dbReference type="InterPro" id="IPR045070">
    <property type="entry name" value="MATE_MepA-like"/>
</dbReference>
<evidence type="ECO:0000256" key="5">
    <source>
        <dbReference type="ARBA" id="ARBA00022475"/>
    </source>
</evidence>
<keyword evidence="9" id="KW-0046">Antibiotic resistance</keyword>
<feature type="transmembrane region" description="Helical" evidence="10">
    <location>
        <begin position="56"/>
        <end position="80"/>
    </location>
</feature>
<dbReference type="GeneID" id="5324604"/>
<feature type="transmembrane region" description="Helical" evidence="10">
    <location>
        <begin position="243"/>
        <end position="261"/>
    </location>
</feature>
<dbReference type="GO" id="GO:0005886">
    <property type="term" value="C:plasma membrane"/>
    <property type="evidence" value="ECO:0007669"/>
    <property type="project" value="UniProtKB-SubCell"/>
</dbReference>
<comment type="similarity">
    <text evidence="2">Belongs to the multi antimicrobial extrusion (MATE) (TC 2.A.66.1) family. MepA subfamily.</text>
</comment>
<keyword evidence="7 10" id="KW-1133">Transmembrane helix</keyword>
<reference evidence="11" key="1">
    <citation type="submission" date="2007-06" db="EMBL/GenBank/DDBJ databases">
        <title>Complete sequence of Methanococcus vannielii SB.</title>
        <authorList>
            <consortium name="US DOE Joint Genome Institute"/>
            <person name="Copeland A."/>
            <person name="Lucas S."/>
            <person name="Lapidus A."/>
            <person name="Barry K."/>
            <person name="Glavina del Rio T."/>
            <person name="Dalin E."/>
            <person name="Tice H."/>
            <person name="Pitluck S."/>
            <person name="Chain P."/>
            <person name="Malfatti S."/>
            <person name="Shin M."/>
            <person name="Vergez L."/>
            <person name="Schmutz J."/>
            <person name="Larimer F."/>
            <person name="Land M."/>
            <person name="Hauser L."/>
            <person name="Kyrpides N."/>
            <person name="Anderson I."/>
            <person name="Sieprawska-Lupa M."/>
            <person name="Whitman W.B."/>
            <person name="Richardson P."/>
        </authorList>
    </citation>
    <scope>NUCLEOTIDE SEQUENCE [LARGE SCALE GENOMIC DNA]</scope>
    <source>
        <strain evidence="11">SB</strain>
    </source>
</reference>
<feature type="transmembrane region" description="Helical" evidence="10">
    <location>
        <begin position="391"/>
        <end position="411"/>
    </location>
</feature>
<evidence type="ECO:0000256" key="1">
    <source>
        <dbReference type="ARBA" id="ARBA00004651"/>
    </source>
</evidence>
<gene>
    <name evidence="11" type="ordered locus">Mevan_1604</name>
</gene>
<accession>A6USM4</accession>
<dbReference type="eggNOG" id="arCOG01732">
    <property type="taxonomic scope" value="Archaea"/>
</dbReference>
<dbReference type="PANTHER" id="PTHR43823">
    <property type="entry name" value="SPORULATION PROTEIN YKVU"/>
    <property type="match status" value="1"/>
</dbReference>
<proteinExistence type="inferred from homology"/>
<dbReference type="RefSeq" id="WP_012066410.1">
    <property type="nucleotide sequence ID" value="NC_009634.1"/>
</dbReference>
<dbReference type="KEGG" id="mvn:Mevan_1604"/>
<feature type="transmembrane region" description="Helical" evidence="10">
    <location>
        <begin position="136"/>
        <end position="156"/>
    </location>
</feature>
<feature type="transmembrane region" description="Helical" evidence="10">
    <location>
        <begin position="16"/>
        <end position="36"/>
    </location>
</feature>
<dbReference type="AlphaFoldDB" id="A6USM4"/>
<evidence type="ECO:0000256" key="6">
    <source>
        <dbReference type="ARBA" id="ARBA00022692"/>
    </source>
</evidence>
<evidence type="ECO:0000256" key="7">
    <source>
        <dbReference type="ARBA" id="ARBA00022989"/>
    </source>
</evidence>
<sequence length="450" mass="50143">MKQVYDLGLENINKLLARYLVPSVLGTTIIGIYSIIDGIFIGRYVGTDGLAGVTLAFPISVAVGSIGLMIGYGACANISVKLGKRDFNGANAILSVSLIYILIFGTFITFFGSLLLNNLIEIMNIPKNLESYVLNYSRVIIFGSLATITAYSLDAILRNDGFPKKSMYILIIVSISNIVLDYILIAILNFGVLGAAFATIIAQTLGSLIYLHHFIFGTSNLVFQKNKIHLEYITIVKILKTGFSPFIMELAFGFLMLIHNIQFLRYGSSIDVSAYGIVIYVTSFLYMGYLGISDGIQPLISYNYGAKKFKRVFEVLKKAIFINFLMGIISFILILRYPKKIIHVFNPYDALLVTQTVHGLIIHNFSLLILGISMIIILYFQATENSKIAGFLSLGRSILFIIPALLIFPKYLGVSGIWLSTVFSEYLCLLFGLFFFFRSVKKNIWAKKDI</sequence>
<evidence type="ECO:0000256" key="3">
    <source>
        <dbReference type="ARBA" id="ARBA00022106"/>
    </source>
</evidence>
<feature type="transmembrane region" description="Helical" evidence="10">
    <location>
        <begin position="357"/>
        <end position="379"/>
    </location>
</feature>
<keyword evidence="4" id="KW-0813">Transport</keyword>
<keyword evidence="8 10" id="KW-0472">Membrane</keyword>
<feature type="transmembrane region" description="Helical" evidence="10">
    <location>
        <begin position="417"/>
        <end position="437"/>
    </location>
</feature>
<comment type="subcellular location">
    <subcellularLocation>
        <location evidence="1">Cell membrane</location>
        <topology evidence="1">Multi-pass membrane protein</topology>
    </subcellularLocation>
</comment>
<evidence type="ECO:0000256" key="10">
    <source>
        <dbReference type="SAM" id="Phobius"/>
    </source>
</evidence>
<name>A6USM4_METVS</name>